<organism evidence="2 3">
    <name type="scientific">Erinaceus europaeus</name>
    <name type="common">Western European hedgehog</name>
    <dbReference type="NCBI Taxonomy" id="9365"/>
    <lineage>
        <taxon>Eukaryota</taxon>
        <taxon>Metazoa</taxon>
        <taxon>Chordata</taxon>
        <taxon>Craniata</taxon>
        <taxon>Vertebrata</taxon>
        <taxon>Euteleostomi</taxon>
        <taxon>Mammalia</taxon>
        <taxon>Eutheria</taxon>
        <taxon>Laurasiatheria</taxon>
        <taxon>Eulipotyphla</taxon>
        <taxon>Erinaceidae</taxon>
        <taxon>Erinaceinae</taxon>
        <taxon>Erinaceus</taxon>
    </lineage>
</organism>
<evidence type="ECO:0000256" key="1">
    <source>
        <dbReference type="SAM" id="MobiDB-lite"/>
    </source>
</evidence>
<gene>
    <name evidence="3" type="primary">LOC132533941</name>
</gene>
<evidence type="ECO:0000313" key="2">
    <source>
        <dbReference type="Proteomes" id="UP001652624"/>
    </source>
</evidence>
<dbReference type="Proteomes" id="UP001652624">
    <property type="component" value="Chromosome 17"/>
</dbReference>
<protein>
    <submittedName>
        <fullName evidence="3">Uncharacterized protein LOC132533941 isoform X1</fullName>
    </submittedName>
</protein>
<keyword evidence="2" id="KW-1185">Reference proteome</keyword>
<dbReference type="GeneID" id="132533941"/>
<evidence type="ECO:0000313" key="3">
    <source>
        <dbReference type="RefSeq" id="XP_060033304.1"/>
    </source>
</evidence>
<feature type="region of interest" description="Disordered" evidence="1">
    <location>
        <begin position="104"/>
        <end position="130"/>
    </location>
</feature>
<proteinExistence type="predicted"/>
<dbReference type="RefSeq" id="XP_060033304.1">
    <property type="nucleotide sequence ID" value="XM_060177321.1"/>
</dbReference>
<name>A0ABM3W9Q4_ERIEU</name>
<sequence>MCPQEGSPQRGSWGVLRPPVGLCYPFCCMEVCGPDSRSQEMVWTRVRGREDGKRQGDRGRQHITGAPFTTVGSGWNPGRVLDTQPVQVQVPSLWDHGVYSAAHPPPGLCPQPPSSQREQRSSHKSQKSLVASAHAQMSTFHMSETLCGSMLDLGPASWCRCPRLTTSTVLFCIHHGQVPRVHIDHVPEPVCTCPQQLSSGASVHITHAYCFCPRVLTSRVLTSRVLAPCGR</sequence>
<accession>A0ABM3W9Q4</accession>
<feature type="region of interest" description="Disordered" evidence="1">
    <location>
        <begin position="49"/>
        <end position="78"/>
    </location>
</feature>
<feature type="compositionally biased region" description="Pro residues" evidence="1">
    <location>
        <begin position="104"/>
        <end position="113"/>
    </location>
</feature>
<feature type="compositionally biased region" description="Basic and acidic residues" evidence="1">
    <location>
        <begin position="49"/>
        <end position="60"/>
    </location>
</feature>
<reference evidence="3" key="1">
    <citation type="submission" date="2025-08" db="UniProtKB">
        <authorList>
            <consortium name="RefSeq"/>
        </authorList>
    </citation>
    <scope>IDENTIFICATION</scope>
</reference>